<evidence type="ECO:0000313" key="7">
    <source>
        <dbReference type="EMBL" id="BEQ15504.1"/>
    </source>
</evidence>
<dbReference type="RefSeq" id="WP_338599970.1">
    <property type="nucleotide sequence ID" value="NZ_AP028679.1"/>
</dbReference>
<evidence type="ECO:0000256" key="1">
    <source>
        <dbReference type="ARBA" id="ARBA00008560"/>
    </source>
</evidence>
<protein>
    <recommendedName>
        <fullName evidence="4 5">Large ribosomal subunit protein bL32</fullName>
    </recommendedName>
</protein>
<dbReference type="NCBIfam" id="TIGR01031">
    <property type="entry name" value="rpmF_bact"/>
    <property type="match status" value="1"/>
</dbReference>
<keyword evidence="2 5" id="KW-0689">Ribosomal protein</keyword>
<feature type="region of interest" description="Disordered" evidence="6">
    <location>
        <begin position="1"/>
        <end position="23"/>
    </location>
</feature>
<dbReference type="Pfam" id="PF01783">
    <property type="entry name" value="Ribosomal_L32p"/>
    <property type="match status" value="1"/>
</dbReference>
<organism evidence="7 8">
    <name type="scientific">Desulfoferula mesophila</name>
    <dbReference type="NCBI Taxonomy" id="3058419"/>
    <lineage>
        <taxon>Bacteria</taxon>
        <taxon>Pseudomonadati</taxon>
        <taxon>Thermodesulfobacteriota</taxon>
        <taxon>Desulfarculia</taxon>
        <taxon>Desulfarculales</taxon>
        <taxon>Desulfarculaceae</taxon>
        <taxon>Desulfoferula</taxon>
    </lineage>
</organism>
<name>A0AAU9EQW2_9BACT</name>
<dbReference type="AlphaFoldDB" id="A0AAU9EQW2"/>
<accession>A0AAU9EQW2</accession>
<dbReference type="InterPro" id="IPR044957">
    <property type="entry name" value="Ribosomal_bL32_bact"/>
</dbReference>
<keyword evidence="3 5" id="KW-0687">Ribonucleoprotein</keyword>
<dbReference type="Gene3D" id="1.20.5.640">
    <property type="entry name" value="Single helix bin"/>
    <property type="match status" value="1"/>
</dbReference>
<feature type="compositionally biased region" description="Basic residues" evidence="6">
    <location>
        <begin position="1"/>
        <end position="18"/>
    </location>
</feature>
<dbReference type="PANTHER" id="PTHR35534">
    <property type="entry name" value="50S RIBOSOMAL PROTEIN L32"/>
    <property type="match status" value="1"/>
</dbReference>
<dbReference type="PANTHER" id="PTHR35534:SF1">
    <property type="entry name" value="LARGE RIBOSOMAL SUBUNIT PROTEIN BL32"/>
    <property type="match status" value="1"/>
</dbReference>
<reference evidence="8" key="1">
    <citation type="journal article" date="2023" name="Arch. Microbiol.">
        <title>Desulfoferula mesophilus gen. nov. sp. nov., a mesophilic sulfate-reducing bacterium isolated from a brackish lake sediment.</title>
        <authorList>
            <person name="Watanabe T."/>
            <person name="Yabe T."/>
            <person name="Tsuji J.M."/>
            <person name="Fukui M."/>
        </authorList>
    </citation>
    <scope>NUCLEOTIDE SEQUENCE [LARGE SCALE GENOMIC DNA]</scope>
    <source>
        <strain evidence="8">12FAK</strain>
    </source>
</reference>
<proteinExistence type="inferred from homology"/>
<dbReference type="InterPro" id="IPR002677">
    <property type="entry name" value="Ribosomal_bL32"/>
</dbReference>
<dbReference type="GO" id="GO:0003735">
    <property type="term" value="F:structural constituent of ribosome"/>
    <property type="evidence" value="ECO:0007669"/>
    <property type="project" value="InterPro"/>
</dbReference>
<dbReference type="HAMAP" id="MF_00340">
    <property type="entry name" value="Ribosomal_bL32"/>
    <property type="match status" value="1"/>
</dbReference>
<evidence type="ECO:0000256" key="5">
    <source>
        <dbReference type="HAMAP-Rule" id="MF_00340"/>
    </source>
</evidence>
<dbReference type="KEGG" id="dmp:FAK_25700"/>
<sequence>MAVPKRRHSTTRRDKRRSHDAITLPNPVACPQCGEAKMPHRVCPSCGTYKGRQVAKAED</sequence>
<dbReference type="SUPFAM" id="SSF57829">
    <property type="entry name" value="Zn-binding ribosomal proteins"/>
    <property type="match status" value="1"/>
</dbReference>
<dbReference type="EMBL" id="AP028679">
    <property type="protein sequence ID" value="BEQ15504.1"/>
    <property type="molecule type" value="Genomic_DNA"/>
</dbReference>
<comment type="similarity">
    <text evidence="1 5">Belongs to the bacterial ribosomal protein bL32 family.</text>
</comment>
<evidence type="ECO:0000256" key="4">
    <source>
        <dbReference type="ARBA" id="ARBA00035178"/>
    </source>
</evidence>
<dbReference type="Proteomes" id="UP001366166">
    <property type="component" value="Chromosome"/>
</dbReference>
<dbReference type="InterPro" id="IPR011332">
    <property type="entry name" value="Ribosomal_zn-bd"/>
</dbReference>
<evidence type="ECO:0000313" key="8">
    <source>
        <dbReference type="Proteomes" id="UP001366166"/>
    </source>
</evidence>
<dbReference type="GO" id="GO:0006412">
    <property type="term" value="P:translation"/>
    <property type="evidence" value="ECO:0007669"/>
    <property type="project" value="UniProtKB-UniRule"/>
</dbReference>
<gene>
    <name evidence="5 7" type="primary">rpmF</name>
    <name evidence="7" type="ORF">FAK_25700</name>
</gene>
<evidence type="ECO:0000256" key="6">
    <source>
        <dbReference type="SAM" id="MobiDB-lite"/>
    </source>
</evidence>
<evidence type="ECO:0000256" key="2">
    <source>
        <dbReference type="ARBA" id="ARBA00022980"/>
    </source>
</evidence>
<keyword evidence="8" id="KW-1185">Reference proteome</keyword>
<dbReference type="GO" id="GO:0015934">
    <property type="term" value="C:large ribosomal subunit"/>
    <property type="evidence" value="ECO:0007669"/>
    <property type="project" value="InterPro"/>
</dbReference>
<evidence type="ECO:0000256" key="3">
    <source>
        <dbReference type="ARBA" id="ARBA00023274"/>
    </source>
</evidence>